<dbReference type="SUPFAM" id="SSF51445">
    <property type="entry name" value="(Trans)glycosidases"/>
    <property type="match status" value="1"/>
</dbReference>
<dbReference type="EMBL" id="AZHF01000005">
    <property type="protein sequence ID" value="OAA74867.1"/>
    <property type="molecule type" value="Genomic_DNA"/>
</dbReference>
<sequence length="1002" mass="110232">MEVALTFGSLGDIIALCQLAIQLGRAVGVGGVAARGESAKEYQKLRNDLDLFIAILTEVVATYQQHELSPHLQGLDRVSQSVVEKCTTLIQDMLGHLTSRYGFCLSVQGSGWMMRDAYKRVEWCVREKERIQNLRNGLQEGVQTLSLLTSLAIRKSARVDNATLLARIDEVQRICGQAHQEQRDILTVLEKQRAEGKSQAEQQMQKLGHVQDQLSTVETNNFSLLTIARDTLRAITEVKGHLQSVSQVIVDIQIAASSAMLMRPLDSTRGLPVTLEDALGRSLEIPAQWIDTLEWNVLNGLLIGKFKGLKGEDMVSRNEYALEESATGKDLNTGVPLHRCLRRGMRVYMSMIFYDAEVVADACPRCHKETDAPEGVSIQCPVSDCGMSFRLEKQVVESSPPQAMPHSIPAEGLTPAPPKVVSETRSTEAELFNPPWAGSNQYDNLFPSLEGLGEDGAGEPFCGQSKEIRNVFIIMWKQILLAASAAATTEPIQIESAALNANFVPGQSFISYSIELSSFPDFAGNKSSPNTFTDNLLTNLGHILGSKPYIRVGGNTQDYALYNASLETQINGTYDPQRSNDYPTTIYLGPSFFESYQTLPGVKFSHGFNIAKGAVSVEGWQALVDTAPLACKALGRERFYGYEYGNEPNNFNLGGNYAPRSTSWGPKDYVREWLNGTAEIRRQMRKHCPDLEPEYLEFMAPSYDDRVESLKAVDVWNLGLDKNNDINTYSVHNYIDGATSPGVTLQHTLMNHTRTTRDVDEQVQQYRKIMATGKGKAPLIFGETNSLYFQGKPGLSNSFGAALWGLDFNLYSASAGYQRVHMHQGTNYRYQSWQPIDTEKTAKGTKAPYYGNIAAATALGNLVHRNVTVASLPLASDTEAAYAIYEGGRLRRLLAINMRGYNTTVDGAGVDPLPKPSPRSSRSYSFRIGGGGGDVGVQRLMANGSDAITGITFDGWSYNYELDNGKPVRQRNVTTGEKLRPSGGVVTVQVPDSSAALLNIEH</sequence>
<evidence type="ECO:0000256" key="1">
    <source>
        <dbReference type="SAM" id="MobiDB-lite"/>
    </source>
</evidence>
<proteinExistence type="predicted"/>
<feature type="domain" description="Beta-glucuronidase C-terminal" evidence="2">
    <location>
        <begin position="881"/>
        <end position="997"/>
    </location>
</feature>
<dbReference type="InterPro" id="IPR054464">
    <property type="entry name" value="ULD_fung"/>
</dbReference>
<evidence type="ECO:0000259" key="3">
    <source>
        <dbReference type="Pfam" id="PF22893"/>
    </source>
</evidence>
<protein>
    <submittedName>
        <fullName evidence="4">Glycoside hydrolase, superfamily</fullName>
    </submittedName>
</protein>
<keyword evidence="5" id="KW-1185">Reference proteome</keyword>
<feature type="domain" description="Ubiquitin-like" evidence="3">
    <location>
        <begin position="272"/>
        <end position="353"/>
    </location>
</feature>
<dbReference type="AlphaFoldDB" id="A0A168F9W6"/>
<dbReference type="Pfam" id="PF16862">
    <property type="entry name" value="Glyco_hydro_79C"/>
    <property type="match status" value="1"/>
</dbReference>
<dbReference type="OrthoDB" id="2796951at2759"/>
<feature type="region of interest" description="Disordered" evidence="1">
    <location>
        <begin position="400"/>
        <end position="419"/>
    </location>
</feature>
<dbReference type="Proteomes" id="UP000076881">
    <property type="component" value="Unassembled WGS sequence"/>
</dbReference>
<comment type="caution">
    <text evidence="4">The sequence shown here is derived from an EMBL/GenBank/DDBJ whole genome shotgun (WGS) entry which is preliminary data.</text>
</comment>
<dbReference type="Gene3D" id="2.60.40.1180">
    <property type="entry name" value="Golgi alpha-mannosidase II"/>
    <property type="match status" value="1"/>
</dbReference>
<evidence type="ECO:0000259" key="2">
    <source>
        <dbReference type="Pfam" id="PF16862"/>
    </source>
</evidence>
<dbReference type="Gene3D" id="3.20.20.80">
    <property type="entry name" value="Glycosidases"/>
    <property type="match status" value="1"/>
</dbReference>
<dbReference type="PANTHER" id="PTHR36183">
    <property type="entry name" value="BETA-GLUCURONIDASE"/>
    <property type="match status" value="1"/>
</dbReference>
<dbReference type="GO" id="GO:0016787">
    <property type="term" value="F:hydrolase activity"/>
    <property type="evidence" value="ECO:0007669"/>
    <property type="project" value="UniProtKB-KW"/>
</dbReference>
<dbReference type="Pfam" id="PF22893">
    <property type="entry name" value="ULD_2"/>
    <property type="match status" value="1"/>
</dbReference>
<accession>A0A168F9W6</accession>
<dbReference type="InterPro" id="IPR013780">
    <property type="entry name" value="Glyco_hydro_b"/>
</dbReference>
<dbReference type="InterPro" id="IPR017853">
    <property type="entry name" value="GH"/>
</dbReference>
<keyword evidence="4" id="KW-0378">Hydrolase</keyword>
<dbReference type="InterPro" id="IPR031728">
    <property type="entry name" value="GlcAase_C"/>
</dbReference>
<gene>
    <name evidence="4" type="ORF">LEL_06855</name>
</gene>
<evidence type="ECO:0000313" key="5">
    <source>
        <dbReference type="Proteomes" id="UP000076881"/>
    </source>
</evidence>
<name>A0A168F9W6_CORDF</name>
<dbReference type="InterPro" id="IPR052974">
    <property type="entry name" value="GH79_Enzymes"/>
</dbReference>
<organism evidence="4 5">
    <name type="scientific">Akanthomyces lecanii RCEF 1005</name>
    <dbReference type="NCBI Taxonomy" id="1081108"/>
    <lineage>
        <taxon>Eukaryota</taxon>
        <taxon>Fungi</taxon>
        <taxon>Dikarya</taxon>
        <taxon>Ascomycota</taxon>
        <taxon>Pezizomycotina</taxon>
        <taxon>Sordariomycetes</taxon>
        <taxon>Hypocreomycetidae</taxon>
        <taxon>Hypocreales</taxon>
        <taxon>Cordycipitaceae</taxon>
        <taxon>Akanthomyces</taxon>
        <taxon>Cordyceps confragosa</taxon>
    </lineage>
</organism>
<dbReference type="PANTHER" id="PTHR36183:SF2">
    <property type="entry name" value="BETA-GLUCURONIDASE C-TERMINAL DOMAIN-CONTAINING PROTEIN"/>
    <property type="match status" value="1"/>
</dbReference>
<reference evidence="4 5" key="1">
    <citation type="journal article" date="2016" name="Genome Biol. Evol.">
        <title>Divergent and convergent evolution of fungal pathogenicity.</title>
        <authorList>
            <person name="Shang Y."/>
            <person name="Xiao G."/>
            <person name="Zheng P."/>
            <person name="Cen K."/>
            <person name="Zhan S."/>
            <person name="Wang C."/>
        </authorList>
    </citation>
    <scope>NUCLEOTIDE SEQUENCE [LARGE SCALE GENOMIC DNA]</scope>
    <source>
        <strain evidence="4 5">RCEF 1005</strain>
    </source>
</reference>
<evidence type="ECO:0000313" key="4">
    <source>
        <dbReference type="EMBL" id="OAA74867.1"/>
    </source>
</evidence>